<dbReference type="PROSITE" id="PS50013">
    <property type="entry name" value="CHROMO_2"/>
    <property type="match status" value="1"/>
</dbReference>
<feature type="non-terminal residue" evidence="3">
    <location>
        <position position="1"/>
    </location>
</feature>
<reference evidence="3" key="1">
    <citation type="submission" date="2022-03" db="EMBL/GenBank/DDBJ databases">
        <title>Draft genome sequence of Aduncisulcus paluster, a free-living microaerophilic Fornicata.</title>
        <authorList>
            <person name="Yuyama I."/>
            <person name="Kume K."/>
            <person name="Tamura T."/>
            <person name="Inagaki Y."/>
            <person name="Hashimoto T."/>
        </authorList>
    </citation>
    <scope>NUCLEOTIDE SEQUENCE</scope>
    <source>
        <strain evidence="3">NY0171</strain>
    </source>
</reference>
<dbReference type="SUPFAM" id="SSF53098">
    <property type="entry name" value="Ribonuclease H-like"/>
    <property type="match status" value="1"/>
</dbReference>
<sequence length="321" mass="36911">FVVITPLKSLRADEIARSLFTNIFSLHGPPNSIRSDGGFVNETMVELAKLCSIDWITTLPYNHEENGLVERLNREIRRLTRIYFMDHDSPDYLLDSAALTSSLNSRVHSSTGVSPYSAIFGTHRRLSSIPPNPRPSLSISKEIIHDLDERLRKIRGIMENTQEEVYKKQDAKVSDTDNFIVDELVLLAPPKAPKKHVPVLKGPFRISSFLSDKFSLRPLDGGKIFTVPRRRLRKYNPGDEDEAEMARISAKDEEEFSVEKILSKRFGGKKKIEFKVRWEGYGPEEDSWLSWKEVKDLEVLDKFLDENPRLKERIEKGNMKL</sequence>
<dbReference type="PROSITE" id="PS50994">
    <property type="entry name" value="INTEGRASE"/>
    <property type="match status" value="1"/>
</dbReference>
<dbReference type="PANTHER" id="PTHR37984">
    <property type="entry name" value="PROTEIN CBG26694"/>
    <property type="match status" value="1"/>
</dbReference>
<comment type="caution">
    <text evidence="3">The sequence shown here is derived from an EMBL/GenBank/DDBJ whole genome shotgun (WGS) entry which is preliminary data.</text>
</comment>
<gene>
    <name evidence="3" type="ORF">ADUPG1_011611</name>
</gene>
<evidence type="ECO:0000313" key="3">
    <source>
        <dbReference type="EMBL" id="GKT19976.1"/>
    </source>
</evidence>
<dbReference type="InterPro" id="IPR036397">
    <property type="entry name" value="RNaseH_sf"/>
</dbReference>
<organism evidence="3 4">
    <name type="scientific">Aduncisulcus paluster</name>
    <dbReference type="NCBI Taxonomy" id="2918883"/>
    <lineage>
        <taxon>Eukaryota</taxon>
        <taxon>Metamonada</taxon>
        <taxon>Carpediemonas-like organisms</taxon>
        <taxon>Aduncisulcus</taxon>
    </lineage>
</organism>
<dbReference type="SUPFAM" id="SSF54160">
    <property type="entry name" value="Chromo domain-like"/>
    <property type="match status" value="1"/>
</dbReference>
<dbReference type="Gene3D" id="2.40.50.40">
    <property type="match status" value="1"/>
</dbReference>
<evidence type="ECO:0000313" key="4">
    <source>
        <dbReference type="Proteomes" id="UP001057375"/>
    </source>
</evidence>
<name>A0ABQ5JWE1_9EUKA</name>
<evidence type="ECO:0000259" key="1">
    <source>
        <dbReference type="PROSITE" id="PS50013"/>
    </source>
</evidence>
<dbReference type="Proteomes" id="UP001057375">
    <property type="component" value="Unassembled WGS sequence"/>
</dbReference>
<feature type="domain" description="Chromo" evidence="1">
    <location>
        <begin position="256"/>
        <end position="315"/>
    </location>
</feature>
<keyword evidence="4" id="KW-1185">Reference proteome</keyword>
<dbReference type="Gene3D" id="3.30.420.10">
    <property type="entry name" value="Ribonuclease H-like superfamily/Ribonuclease H"/>
    <property type="match status" value="1"/>
</dbReference>
<feature type="domain" description="Integrase catalytic" evidence="2">
    <location>
        <begin position="1"/>
        <end position="123"/>
    </location>
</feature>
<dbReference type="InterPro" id="IPR023780">
    <property type="entry name" value="Chromo_domain"/>
</dbReference>
<dbReference type="EMBL" id="BQXS01012130">
    <property type="protein sequence ID" value="GKT19976.1"/>
    <property type="molecule type" value="Genomic_DNA"/>
</dbReference>
<dbReference type="InterPro" id="IPR000953">
    <property type="entry name" value="Chromo/chromo_shadow_dom"/>
</dbReference>
<proteinExistence type="predicted"/>
<dbReference type="PANTHER" id="PTHR37984:SF5">
    <property type="entry name" value="PROTEIN NYNRIN-LIKE"/>
    <property type="match status" value="1"/>
</dbReference>
<dbReference type="InterPro" id="IPR001584">
    <property type="entry name" value="Integrase_cat-core"/>
</dbReference>
<evidence type="ECO:0000259" key="2">
    <source>
        <dbReference type="PROSITE" id="PS50994"/>
    </source>
</evidence>
<dbReference type="InterPro" id="IPR016197">
    <property type="entry name" value="Chromo-like_dom_sf"/>
</dbReference>
<accession>A0ABQ5JWE1</accession>
<dbReference type="InterPro" id="IPR012337">
    <property type="entry name" value="RNaseH-like_sf"/>
</dbReference>
<dbReference type="InterPro" id="IPR050951">
    <property type="entry name" value="Retrovirus_Pol_polyprotein"/>
</dbReference>
<protein>
    <submittedName>
        <fullName evidence="3">DDE-type integrase/transposase/recombinase</fullName>
    </submittedName>
</protein>
<dbReference type="SMART" id="SM00298">
    <property type="entry name" value="CHROMO"/>
    <property type="match status" value="1"/>
</dbReference>
<dbReference type="Pfam" id="PF00385">
    <property type="entry name" value="Chromo"/>
    <property type="match status" value="1"/>
</dbReference>